<reference evidence="1 2" key="1">
    <citation type="submission" date="2017-07" db="EMBL/GenBank/DDBJ databases">
        <title>The genome sequence of Paludifilum halophilum highlights mechanisms for microbial adaptation to high salt environemnts.</title>
        <authorList>
            <person name="Belbahri L."/>
        </authorList>
    </citation>
    <scope>NUCLEOTIDE SEQUENCE [LARGE SCALE GENOMIC DNA]</scope>
    <source>
        <strain evidence="1 2">DSM 102817</strain>
    </source>
</reference>
<protein>
    <submittedName>
        <fullName evidence="1">Uncharacterized protein</fullName>
    </submittedName>
</protein>
<keyword evidence="2" id="KW-1185">Reference proteome</keyword>
<accession>A0A235BBU3</accession>
<evidence type="ECO:0000313" key="1">
    <source>
        <dbReference type="EMBL" id="OYD09770.1"/>
    </source>
</evidence>
<dbReference type="EMBL" id="NOWF01000001">
    <property type="protein sequence ID" value="OYD09770.1"/>
    <property type="molecule type" value="Genomic_DNA"/>
</dbReference>
<dbReference type="Proteomes" id="UP000215459">
    <property type="component" value="Unassembled WGS sequence"/>
</dbReference>
<sequence>MEATLSSLIQKMITLSLSGSFILRKAHPARKIIFSPKAGARLLTGIASLEIAYFSAEFPSEKRFSILDCPTL</sequence>
<evidence type="ECO:0000313" key="2">
    <source>
        <dbReference type="Proteomes" id="UP000215459"/>
    </source>
</evidence>
<dbReference type="AlphaFoldDB" id="A0A235BBU3"/>
<name>A0A235BBU3_9BACL</name>
<gene>
    <name evidence="1" type="ORF">CHM34_01895</name>
</gene>
<proteinExistence type="predicted"/>
<comment type="caution">
    <text evidence="1">The sequence shown here is derived from an EMBL/GenBank/DDBJ whole genome shotgun (WGS) entry which is preliminary data.</text>
</comment>
<organism evidence="1 2">
    <name type="scientific">Paludifilum halophilum</name>
    <dbReference type="NCBI Taxonomy" id="1642702"/>
    <lineage>
        <taxon>Bacteria</taxon>
        <taxon>Bacillati</taxon>
        <taxon>Bacillota</taxon>
        <taxon>Bacilli</taxon>
        <taxon>Bacillales</taxon>
        <taxon>Thermoactinomycetaceae</taxon>
        <taxon>Paludifilum</taxon>
    </lineage>
</organism>